<evidence type="ECO:0000256" key="3">
    <source>
        <dbReference type="SAM" id="SignalP"/>
    </source>
</evidence>
<feature type="region of interest" description="Disordered" evidence="2">
    <location>
        <begin position="21"/>
        <end position="53"/>
    </location>
</feature>
<dbReference type="InterPro" id="IPR006315">
    <property type="entry name" value="OM_autotransptr_brl_dom"/>
</dbReference>
<evidence type="ECO:0000256" key="1">
    <source>
        <dbReference type="ARBA" id="ARBA00022729"/>
    </source>
</evidence>
<dbReference type="PANTHER" id="PTHR35037:SF3">
    <property type="entry name" value="C-TERMINAL REGION OF AIDA-LIKE PROTEIN"/>
    <property type="match status" value="1"/>
</dbReference>
<keyword evidence="6" id="KW-1185">Reference proteome</keyword>
<dbReference type="PANTHER" id="PTHR35037">
    <property type="entry name" value="C-TERMINAL REGION OF AIDA-LIKE PROTEIN"/>
    <property type="match status" value="1"/>
</dbReference>
<dbReference type="InterPro" id="IPR005546">
    <property type="entry name" value="Autotransporte_beta"/>
</dbReference>
<dbReference type="InterPro" id="IPR030895">
    <property type="entry name" value="T5SS_PEPC_rpt"/>
</dbReference>
<accession>A0A5J6MS25</accession>
<proteinExistence type="predicted"/>
<dbReference type="NCBIfam" id="TIGR02601">
    <property type="entry name" value="autotrns_rpt"/>
    <property type="match status" value="5"/>
</dbReference>
<dbReference type="SUPFAM" id="SSF103515">
    <property type="entry name" value="Autotransporter"/>
    <property type="match status" value="1"/>
</dbReference>
<evidence type="ECO:0000313" key="6">
    <source>
        <dbReference type="Proteomes" id="UP000325797"/>
    </source>
</evidence>
<dbReference type="NCBIfam" id="TIGR04393">
    <property type="entry name" value="rpt_T5SS_PEPC"/>
    <property type="match status" value="9"/>
</dbReference>
<dbReference type="InterPro" id="IPR012332">
    <property type="entry name" value="Autotransporter_pectin_lyase_C"/>
</dbReference>
<dbReference type="KEGG" id="hadh:FRZ61_01610"/>
<dbReference type="InterPro" id="IPR051551">
    <property type="entry name" value="Autotransporter_adhesion"/>
</dbReference>
<dbReference type="InterPro" id="IPR013425">
    <property type="entry name" value="Autotrns_rpt"/>
</dbReference>
<dbReference type="SUPFAM" id="SSF51126">
    <property type="entry name" value="Pectin lyase-like"/>
    <property type="match status" value="4"/>
</dbReference>
<dbReference type="Gene3D" id="2.160.20.20">
    <property type="match status" value="2"/>
</dbReference>
<sequence length="1914" mass="187483">MLAIMGLAAIALPLQAADWTGGTSTDWSDPANWNPATAPDSSTDTVIDSAPLPNAPTVSTAGAAAHGVVIGNGATDAGALTIDGAGQLQVSGGSLTVGEAGSGTLTVSAGGLLTTGDASIAHQLGSTGTVTIMGLGSLWDMSAGALRLGEGGSGSLTVTGGGELTAASFTGSHSSTVTVESGSQLTVTNAFDFGAAGIGNILSVEGGSAFTTGSATFAPALGAVSTVAIEGTGTTWDAANLAVGGAGTASVTVSDHATVTVPGDIIVDGTGDAGLTISTQASVTQGLGPVGNDAGTGDFRIGNSADGSLTIDSGGSLSSRFSLVGSDAGSHGTVTLDGAGSSWTARGPLEIGSAGSGTLDITNGASLVTEQGADLAFSNGSEGHVTITGTGSSWQSGSQITVGLGGLGTLDIEADADVSAVGMDVGSNFLFNGAAAGTGEVTVTGAGTTLNLNVETFQALHVGDDGSTGTLDILDGAVVTVRGSGTIADSVLYNGQTFHGEGTVTVDGTGSSLSYTSTLDVGARGTGTLNIKNGGHVTNGSVYIGSYQSSDTIQGVGTVNLDGATSLWTTNGTMRVGDQGIGTFTITGGGVATDTNGIIAGSTNARGDVTINGANSRWSSTNNLTIGSSGIATLTLEDGGAATAGGTVAINSRSTLNIGSGGAAGTLTAATVNNAGQIHFDHTGTTSFTAAIAGAGTLVKDGTGTTTLTGTSSYTGATSVNAGKLVVDGSLGNTAVTVASGATLGGAGTIGGTVTIDSGAHLAPGDSPETLTINGDLLLNAGSILDYELGLAGTVGGGVNDLIAVGGNLTLDGTLNVADVGGFGMGVYTLMTYGGTLTDNGLAVGTVPDADRDYTVLAGSGTVTLTVGGPATQFWDGPNTSDNGAVDGGTSIWSAAPTQWTTPDGTTNGAWGGKFAVFQGTAGTVTVQGPLTFTGMQFRSDGYEIAAGTGALLTTDTAQTSMRVDTGVTAEISVEIAGTGGLVKRDAGTLILSAANSYDGGTTVEGGQLTAAVTGALGDGPADVTGAGSILLFDDPGVGPASAEALSITTEDGGALQFRNGTAGTATIENDGGQTDFFDSATAADATITNDTGGSTFFHDTATADDATIVNNAGGGVDISDLSAAGIGIGSLSGGGNVFLGGKTLTIGSLDRSETISGVIADGGANGGTGGALIKTGTGILTLSGANSYTGGTEIDDGTLRLAASNRLATTGALTVDAGGEFDLAGFNQTVGDLAGAGAIALGNGQFTAGGAADTSFDGVISGSGSFIKQGVGALTVSGLNDYTGGTTVGAGTLRLDGNDRLATTGALAILSGGTFDLDGFDQTVGDLSGAGILALGSGQLTAGTANNATFSGTISGSGDLVKQGTGRFVLTGTSSGYTGDTEVSAGALIVNGDIGNSPVTVDAGALLGGGGTVGATDIAGTIAPGNSIGTLTVTGNYDQQSGSTYEVEIDPSGASDLVHATGSATIDPNTTVNVTGPSGAYTVGTRYTILTADLGVTGQYGTLTDNLPFLVFQLNSDATNIFLDISQSTVAFTDIAGTRNQRATASGLQDLSAGDPVFDALLGLSDADARAAFDRLSGEIHTTTKGILLEQSRYLRDAVLDRAGAPFSDPDRPVLVSSRSVSLRLAESDAPGTPETGPALAAWAQGFGSWMERDGDGNAASADASTGGFVAGLDATFDQTWRVGLAGGYSNSGVNEDQRDSRASVDSFHIAAYGGLEIDNFGVRLGGAYSWNDVESHRSVAFPGFSDSARADYDSRTAQLFGEVAYDVAIDRLAIEPFANLAYVNLDTDGFTETGSAALTAKDESDDNLFSTLGLRLSSRFELGESLELVAHGMVGWRHAFGGTTPSSDFSLAGGPGTPFTIDGTPMAEDAAVIEAGADLNIGPDVTLGLSYSGQIAGEAQDNGLRGSLTLHF</sequence>
<dbReference type="InterPro" id="IPR011050">
    <property type="entry name" value="Pectin_lyase_fold/virulence"/>
</dbReference>
<dbReference type="PROSITE" id="PS51208">
    <property type="entry name" value="AUTOTRANSPORTER"/>
    <property type="match status" value="1"/>
</dbReference>
<evidence type="ECO:0000256" key="2">
    <source>
        <dbReference type="SAM" id="MobiDB-lite"/>
    </source>
</evidence>
<gene>
    <name evidence="5" type="ORF">FRZ61_01610</name>
</gene>
<dbReference type="Pfam" id="PF12951">
    <property type="entry name" value="PATR"/>
    <property type="match status" value="5"/>
</dbReference>
<reference evidence="5 6" key="1">
    <citation type="submission" date="2019-08" db="EMBL/GenBank/DDBJ databases">
        <title>Hyperibacter terrae gen. nov., sp. nov. and Hyperibacter viscosus sp. nov., two new members in the family Rhodospirillaceae isolated from the rhizosphere of Hypericum perforatum.</title>
        <authorList>
            <person name="Noviana Z."/>
        </authorList>
    </citation>
    <scope>NUCLEOTIDE SEQUENCE [LARGE SCALE GENOMIC DNA]</scope>
    <source>
        <strain evidence="5 6">R5959</strain>
    </source>
</reference>
<evidence type="ECO:0000313" key="5">
    <source>
        <dbReference type="EMBL" id="QEX20244.1"/>
    </source>
</evidence>
<organism evidence="5 6">
    <name type="scientific">Hypericibacter adhaerens</name>
    <dbReference type="NCBI Taxonomy" id="2602016"/>
    <lineage>
        <taxon>Bacteria</taxon>
        <taxon>Pseudomonadati</taxon>
        <taxon>Pseudomonadota</taxon>
        <taxon>Alphaproteobacteria</taxon>
        <taxon>Rhodospirillales</taxon>
        <taxon>Dongiaceae</taxon>
        <taxon>Hypericibacter</taxon>
    </lineage>
</organism>
<evidence type="ECO:0000259" key="4">
    <source>
        <dbReference type="PROSITE" id="PS51208"/>
    </source>
</evidence>
<dbReference type="EMBL" id="CP042582">
    <property type="protein sequence ID" value="QEX20244.1"/>
    <property type="molecule type" value="Genomic_DNA"/>
</dbReference>
<feature type="signal peptide" evidence="3">
    <location>
        <begin position="1"/>
        <end position="16"/>
    </location>
</feature>
<feature type="chain" id="PRO_5023834264" evidence="3">
    <location>
        <begin position="17"/>
        <end position="1914"/>
    </location>
</feature>
<feature type="domain" description="Autotransporter" evidence="4">
    <location>
        <begin position="1636"/>
        <end position="1914"/>
    </location>
</feature>
<dbReference type="InterPro" id="IPR036709">
    <property type="entry name" value="Autotransporte_beta_dom_sf"/>
</dbReference>
<dbReference type="Pfam" id="PF03797">
    <property type="entry name" value="Autotransporter"/>
    <property type="match status" value="1"/>
</dbReference>
<protein>
    <submittedName>
        <fullName evidence="5">Outer membrane autotransporter barrel domain-containing protein</fullName>
    </submittedName>
</protein>
<dbReference type="GO" id="GO:0019867">
    <property type="term" value="C:outer membrane"/>
    <property type="evidence" value="ECO:0007669"/>
    <property type="project" value="InterPro"/>
</dbReference>
<name>A0A5J6MS25_9PROT</name>
<dbReference type="NCBIfam" id="TIGR01414">
    <property type="entry name" value="autotrans_barl"/>
    <property type="match status" value="1"/>
</dbReference>
<dbReference type="Gene3D" id="2.40.128.130">
    <property type="entry name" value="Autotransporter beta-domain"/>
    <property type="match status" value="1"/>
</dbReference>
<keyword evidence="1 3" id="KW-0732">Signal</keyword>
<dbReference type="RefSeq" id="WP_191909233.1">
    <property type="nucleotide sequence ID" value="NZ_CP042582.1"/>
</dbReference>
<dbReference type="Proteomes" id="UP000325797">
    <property type="component" value="Chromosome"/>
</dbReference>
<dbReference type="SMART" id="SM00869">
    <property type="entry name" value="Autotransporter"/>
    <property type="match status" value="1"/>
</dbReference>